<gene>
    <name evidence="2" type="ORF">G5V65_08495</name>
</gene>
<organism evidence="2 3">
    <name type="scientific">Paragemmobacter kunshanensis</name>
    <dbReference type="NCBI Taxonomy" id="2583234"/>
    <lineage>
        <taxon>Bacteria</taxon>
        <taxon>Pseudomonadati</taxon>
        <taxon>Pseudomonadota</taxon>
        <taxon>Alphaproteobacteria</taxon>
        <taxon>Rhodobacterales</taxon>
        <taxon>Paracoccaceae</taxon>
        <taxon>Paragemmobacter</taxon>
    </lineage>
</organism>
<accession>A0A6M1U412</accession>
<reference evidence="2 3" key="1">
    <citation type="submission" date="2020-02" db="EMBL/GenBank/DDBJ databases">
        <title>Rhodobacter translucens sp. nov., a novel bacterium isolated from activated sludge.</title>
        <authorList>
            <person name="Liu J."/>
        </authorList>
    </citation>
    <scope>NUCLEOTIDE SEQUENCE [LARGE SCALE GENOMIC DNA]</scope>
    <source>
        <strain evidence="2 3">HX-7-19</strain>
    </source>
</reference>
<name>A0A6M1U412_9RHOB</name>
<evidence type="ECO:0000313" key="3">
    <source>
        <dbReference type="Proteomes" id="UP000474758"/>
    </source>
</evidence>
<evidence type="ECO:0000313" key="2">
    <source>
        <dbReference type="EMBL" id="NGQ90935.1"/>
    </source>
</evidence>
<sequence>MMSAGPDDPLSDQERNLLQEWKRVYSCADSADLLLLPSSLFGFYIGRSAIRLVRHPRFPDALERAKEAAKKKAEVEAEAARVRREAMEAQQEQRRAERFLDFFYYRGIVYGASKYQKRDGNMIFPVTEFFLKRADKADEQIEIWRYDLPIANGQEVAVVYGRVKGEKTGYPVVYCNYAIQKSIKLADAFNDVCRRRNQKVGHGIHPDEELQEFMTRCRL</sequence>
<dbReference type="Proteomes" id="UP000474758">
    <property type="component" value="Unassembled WGS sequence"/>
</dbReference>
<feature type="coiled-coil region" evidence="1">
    <location>
        <begin position="65"/>
        <end position="92"/>
    </location>
</feature>
<keyword evidence="3" id="KW-1185">Reference proteome</keyword>
<proteinExistence type="predicted"/>
<protein>
    <submittedName>
        <fullName evidence="2">Uncharacterized protein</fullName>
    </submittedName>
</protein>
<comment type="caution">
    <text evidence="2">The sequence shown here is derived from an EMBL/GenBank/DDBJ whole genome shotgun (WGS) entry which is preliminary data.</text>
</comment>
<dbReference type="AlphaFoldDB" id="A0A6M1U412"/>
<evidence type="ECO:0000256" key="1">
    <source>
        <dbReference type="SAM" id="Coils"/>
    </source>
</evidence>
<dbReference type="EMBL" id="JAALFE010000006">
    <property type="protein sequence ID" value="NGQ90935.1"/>
    <property type="molecule type" value="Genomic_DNA"/>
</dbReference>
<keyword evidence="1" id="KW-0175">Coiled coil</keyword>